<keyword evidence="7" id="KW-1185">Reference proteome</keyword>
<feature type="region of interest" description="Disordered" evidence="4">
    <location>
        <begin position="156"/>
        <end position="205"/>
    </location>
</feature>
<evidence type="ECO:0000313" key="7">
    <source>
        <dbReference type="Proteomes" id="UP001178507"/>
    </source>
</evidence>
<dbReference type="Gene3D" id="3.60.40.10">
    <property type="entry name" value="PPM-type phosphatase domain"/>
    <property type="match status" value="1"/>
</dbReference>
<feature type="compositionally biased region" description="Basic and acidic residues" evidence="4">
    <location>
        <begin position="1"/>
        <end position="30"/>
    </location>
</feature>
<protein>
    <recommendedName>
        <fullName evidence="5">PPM-type phosphatase domain-containing protein</fullName>
    </recommendedName>
</protein>
<evidence type="ECO:0000256" key="1">
    <source>
        <dbReference type="ARBA" id="ARBA00004173"/>
    </source>
</evidence>
<evidence type="ECO:0000256" key="2">
    <source>
        <dbReference type="ARBA" id="ARBA00022946"/>
    </source>
</evidence>
<dbReference type="InterPro" id="IPR001932">
    <property type="entry name" value="PPM-type_phosphatase-like_dom"/>
</dbReference>
<dbReference type="InterPro" id="IPR027266">
    <property type="entry name" value="TrmE/GcvT-like"/>
</dbReference>
<evidence type="ECO:0000259" key="5">
    <source>
        <dbReference type="PROSITE" id="PS51746"/>
    </source>
</evidence>
<comment type="subcellular location">
    <subcellularLocation>
        <location evidence="1">Mitochondrion</location>
    </subcellularLocation>
</comment>
<feature type="compositionally biased region" description="Basic and acidic residues" evidence="4">
    <location>
        <begin position="89"/>
        <end position="101"/>
    </location>
</feature>
<proteinExistence type="predicted"/>
<organism evidence="6 7">
    <name type="scientific">Effrenium voratum</name>
    <dbReference type="NCBI Taxonomy" id="2562239"/>
    <lineage>
        <taxon>Eukaryota</taxon>
        <taxon>Sar</taxon>
        <taxon>Alveolata</taxon>
        <taxon>Dinophyceae</taxon>
        <taxon>Suessiales</taxon>
        <taxon>Symbiodiniaceae</taxon>
        <taxon>Effrenium</taxon>
    </lineage>
</organism>
<dbReference type="PANTHER" id="PTHR22602">
    <property type="entry name" value="TRANSFERASE CAF17, MITOCHONDRIAL-RELATED"/>
    <property type="match status" value="1"/>
</dbReference>
<dbReference type="PANTHER" id="PTHR22602:SF0">
    <property type="entry name" value="TRANSFERASE CAF17, MITOCHONDRIAL-RELATED"/>
    <property type="match status" value="1"/>
</dbReference>
<accession>A0AA36HKW5</accession>
<feature type="compositionally biased region" description="Basic residues" evidence="4">
    <location>
        <begin position="66"/>
        <end position="88"/>
    </location>
</feature>
<name>A0AA36HKW5_9DINO</name>
<sequence>MDEETARRLVARERSPDLMDEETVKRKLAAERAAAAASPERNEEDSRASAARAACQESSGSSRSPSRSKRRRSCSRSRSRSRSKKRCDRSRSRSRDVRESLRPGAQVSLTDLKQAAALNGSRGVLERFDAASGRWEVKLLATGDVKALRPENLLLEAEPETSAGDGISSPQPDIAPRSPPPAPALTGRAGARSTGAPPPPAKPARRTGIIRWYNGRRRLGAVIPDEAVPGAPDLFIPAQGAPNGSQVPPQPGGLFHGTRVSFLPMAIKADVASGKKAEVVCMDVRPLAGQKGLTCGVDTNAGAKERNDDRLAAQDLHELGFLAGIFDGHRGGSCAEFAAKQVPPSILSAYRARAKREGSLVKLSAEKEAALIAEALVEAFEATDRAWLQAAKKKDLQEGSTGIVTLVSHGFNVPLEAKAPVGCAALWPKPKEEAPPEKQPGTVARAVGGVAKLFVAWAGDCRAVLLRGRQGLRLSEDHRPQRVDEKRRIEKAGGLVVRDAHKVWRVGPRPDNKLAKELQKGKKDSQQMMWFLSTCRGFGDPSFKNPDPIVIVTPDVKIVDLVPEDWAYVIGSDGIFDVLSDQEVADIVWRVVGQGKDAVRAAKEVVSTALRKGSRDNITAVVSRFGWASPPALDAAAATVMSSLADAGVFAPPAEPSDDVNMFGPEPLGGECGLFNGDLLRLAKSPVPKLYSLKRLVALTDRAVLRVAGAGSGHFLQGLCTQDVQQLAGRAVLPAAFLSAKGKVLCDTLIQRLEPDEFLVDCHSSVAASLRRLLIRHKLRQPLAIEDVSAGYQPTALLPAAGEPEGGVEGYWPDPRFAKLGHRAILANGSGEASALGALWEYHSWRVRCGVPEGPQDMKDEVMPLHVNLDLLNFVSFNKGCYVGQELLTRTKHRGAVRRRVFTSIAVEESQAAEVQERLRQLPPGSPLTPDFVAPLKEEPEMDAAVMCRKGHGDAKQVGSLLTVSQNIGLCLLRCEAEFNEPHSFKAAPLSEDAVLETAGLRVFVRAPPYVF</sequence>
<dbReference type="InterPro" id="IPR045179">
    <property type="entry name" value="YgfZ/GcvT"/>
</dbReference>
<gene>
    <name evidence="6" type="ORF">EVOR1521_LOCUS1018</name>
</gene>
<dbReference type="InterPro" id="IPR036457">
    <property type="entry name" value="PPM-type-like_dom_sf"/>
</dbReference>
<dbReference type="Gene3D" id="3.30.1360.120">
    <property type="entry name" value="Probable tRNA modification gtpase trme, domain 1"/>
    <property type="match status" value="2"/>
</dbReference>
<dbReference type="SUPFAM" id="SSF81606">
    <property type="entry name" value="PP2C-like"/>
    <property type="match status" value="1"/>
</dbReference>
<dbReference type="SMART" id="SM00332">
    <property type="entry name" value="PP2Cc"/>
    <property type="match status" value="1"/>
</dbReference>
<dbReference type="EMBL" id="CAUJNA010000017">
    <property type="protein sequence ID" value="CAJ1370450.1"/>
    <property type="molecule type" value="Genomic_DNA"/>
</dbReference>
<evidence type="ECO:0000256" key="4">
    <source>
        <dbReference type="SAM" id="MobiDB-lite"/>
    </source>
</evidence>
<feature type="domain" description="PPM-type phosphatase" evidence="5">
    <location>
        <begin position="294"/>
        <end position="625"/>
    </location>
</feature>
<dbReference type="GO" id="GO:0005759">
    <property type="term" value="C:mitochondrial matrix"/>
    <property type="evidence" value="ECO:0007669"/>
    <property type="project" value="TreeGrafter"/>
</dbReference>
<evidence type="ECO:0000313" key="6">
    <source>
        <dbReference type="EMBL" id="CAJ1370450.1"/>
    </source>
</evidence>
<feature type="region of interest" description="Disordered" evidence="4">
    <location>
        <begin position="1"/>
        <end position="123"/>
    </location>
</feature>
<dbReference type="Proteomes" id="UP001178507">
    <property type="component" value="Unassembled WGS sequence"/>
</dbReference>
<dbReference type="GO" id="GO:0016226">
    <property type="term" value="P:iron-sulfur cluster assembly"/>
    <property type="evidence" value="ECO:0007669"/>
    <property type="project" value="TreeGrafter"/>
</dbReference>
<feature type="compositionally biased region" description="Low complexity" evidence="4">
    <location>
        <begin position="48"/>
        <end position="65"/>
    </location>
</feature>
<dbReference type="NCBIfam" id="TIGR03317">
    <property type="entry name" value="ygfZ_signature"/>
    <property type="match status" value="1"/>
</dbReference>
<evidence type="ECO:0000256" key="3">
    <source>
        <dbReference type="ARBA" id="ARBA00023128"/>
    </source>
</evidence>
<keyword evidence="2" id="KW-0809">Transit peptide</keyword>
<comment type="caution">
    <text evidence="6">The sequence shown here is derived from an EMBL/GenBank/DDBJ whole genome shotgun (WGS) entry which is preliminary data.</text>
</comment>
<dbReference type="AlphaFoldDB" id="A0AA36HKW5"/>
<dbReference type="CDD" id="cd00143">
    <property type="entry name" value="PP2Cc"/>
    <property type="match status" value="1"/>
</dbReference>
<dbReference type="SUPFAM" id="SSF103025">
    <property type="entry name" value="Folate-binding domain"/>
    <property type="match status" value="1"/>
</dbReference>
<keyword evidence="3" id="KW-0496">Mitochondrion</keyword>
<reference evidence="6" key="1">
    <citation type="submission" date="2023-08" db="EMBL/GenBank/DDBJ databases">
        <authorList>
            <person name="Chen Y."/>
            <person name="Shah S."/>
            <person name="Dougan E. K."/>
            <person name="Thang M."/>
            <person name="Chan C."/>
        </authorList>
    </citation>
    <scope>NUCLEOTIDE SEQUENCE</scope>
</reference>
<dbReference type="Pfam" id="PF00481">
    <property type="entry name" value="PP2C"/>
    <property type="match status" value="1"/>
</dbReference>
<dbReference type="PROSITE" id="PS51746">
    <property type="entry name" value="PPM_2"/>
    <property type="match status" value="1"/>
</dbReference>
<dbReference type="InterPro" id="IPR017703">
    <property type="entry name" value="YgfZ/GCV_T_CS"/>
</dbReference>